<dbReference type="Pfam" id="PF07776">
    <property type="entry name" value="zf-AD"/>
    <property type="match status" value="1"/>
</dbReference>
<accession>A0A7R8V0M8</accession>
<keyword evidence="5 8" id="KW-0862">Zinc</keyword>
<sequence>MDGSRNICRSCLTEEKALLSMDSTVDDTVLVVDCFKIHLNINISENDGLPYRICLDCLDQMLQIRKFHLQFLESEKFLLQQYKNSKDEVPIYETTGYSLPTSSMVCTLDFETSSIKESRVDYGAHLASRIESGKPDPESTEQTKIEVLDNDCSLNLSSTYSTESYEVFLDNEKKNGKTNGANDERRLLHRKKYRRLIYCLQCHEQFKTKNELRTHFNSEHGKDNARGFCNQCSTTFPTRGKLMAHLHSHPEPKPSYRCSYCDKHFKQKHILEYHERTHTGGKPHLCSICGRGFSQSSILYTHMSLHTGKTVNCPRCDKKFSRKSFLKIHLRSHDDIRPYACHLCEKNYRIKSHLDSHILTHSDVRNFVCDIWDKLLERSLRFVVTFRFIQDPINALNVHWKGDIYIVFGFIWQKRTIYTTIQSYL</sequence>
<evidence type="ECO:0000259" key="9">
    <source>
        <dbReference type="PROSITE" id="PS50157"/>
    </source>
</evidence>
<dbReference type="PROSITE" id="PS00028">
    <property type="entry name" value="ZINC_FINGER_C2H2_1"/>
    <property type="match status" value="6"/>
</dbReference>
<dbReference type="Pfam" id="PF00096">
    <property type="entry name" value="zf-C2H2"/>
    <property type="match status" value="1"/>
</dbReference>
<name>A0A7R8V0M8_HERIL</name>
<protein>
    <submittedName>
        <fullName evidence="11">Uncharacterized protein</fullName>
    </submittedName>
</protein>
<keyword evidence="12" id="KW-1185">Reference proteome</keyword>
<evidence type="ECO:0000256" key="6">
    <source>
        <dbReference type="ARBA" id="ARBA00023242"/>
    </source>
</evidence>
<dbReference type="GO" id="GO:0005634">
    <property type="term" value="C:nucleus"/>
    <property type="evidence" value="ECO:0007669"/>
    <property type="project" value="UniProtKB-SubCell"/>
</dbReference>
<dbReference type="GO" id="GO:0008270">
    <property type="term" value="F:zinc ion binding"/>
    <property type="evidence" value="ECO:0007669"/>
    <property type="project" value="UniProtKB-UniRule"/>
</dbReference>
<feature type="domain" description="C2H2-type" evidence="9">
    <location>
        <begin position="256"/>
        <end position="283"/>
    </location>
</feature>
<dbReference type="InterPro" id="IPR036236">
    <property type="entry name" value="Znf_C2H2_sf"/>
</dbReference>
<feature type="domain" description="C2H2-type" evidence="9">
    <location>
        <begin position="339"/>
        <end position="366"/>
    </location>
</feature>
<feature type="domain" description="C2H2-type" evidence="9">
    <location>
        <begin position="311"/>
        <end position="338"/>
    </location>
</feature>
<dbReference type="OrthoDB" id="427030at2759"/>
<feature type="domain" description="ZAD" evidence="10">
    <location>
        <begin position="6"/>
        <end position="81"/>
    </location>
</feature>
<feature type="binding site" evidence="8">
    <location>
        <position position="57"/>
    </location>
    <ligand>
        <name>Zn(2+)</name>
        <dbReference type="ChEBI" id="CHEBI:29105"/>
    </ligand>
</feature>
<evidence type="ECO:0000313" key="11">
    <source>
        <dbReference type="EMBL" id="CAD7090661.1"/>
    </source>
</evidence>
<gene>
    <name evidence="11" type="ORF">HERILL_LOCUS13129</name>
</gene>
<evidence type="ECO:0000256" key="5">
    <source>
        <dbReference type="ARBA" id="ARBA00022833"/>
    </source>
</evidence>
<evidence type="ECO:0000256" key="8">
    <source>
        <dbReference type="PROSITE-ProRule" id="PRU01263"/>
    </source>
</evidence>
<keyword evidence="2 8" id="KW-0479">Metal-binding</keyword>
<dbReference type="SUPFAM" id="SSF57716">
    <property type="entry name" value="Glucocorticoid receptor-like (DNA-binding domain)"/>
    <property type="match status" value="1"/>
</dbReference>
<dbReference type="FunFam" id="3.30.160.60:FF:000145">
    <property type="entry name" value="Zinc finger protein 574"/>
    <property type="match status" value="1"/>
</dbReference>
<keyword evidence="6" id="KW-0539">Nucleus</keyword>
<dbReference type="FunCoup" id="A0A7R8V0M8">
    <property type="interactions" value="16"/>
</dbReference>
<dbReference type="Gene3D" id="3.30.160.60">
    <property type="entry name" value="Classic Zinc Finger"/>
    <property type="match status" value="5"/>
</dbReference>
<evidence type="ECO:0000313" key="12">
    <source>
        <dbReference type="Proteomes" id="UP000594454"/>
    </source>
</evidence>
<dbReference type="InterPro" id="IPR013087">
    <property type="entry name" value="Znf_C2H2_type"/>
</dbReference>
<keyword evidence="3" id="KW-0677">Repeat</keyword>
<feature type="binding site" evidence="8">
    <location>
        <position position="8"/>
    </location>
    <ligand>
        <name>Zn(2+)</name>
        <dbReference type="ChEBI" id="CHEBI:29105"/>
    </ligand>
</feature>
<dbReference type="InParanoid" id="A0A7R8V0M8"/>
<dbReference type="EMBL" id="LR899013">
    <property type="protein sequence ID" value="CAD7090661.1"/>
    <property type="molecule type" value="Genomic_DNA"/>
</dbReference>
<dbReference type="PROSITE" id="PS51915">
    <property type="entry name" value="ZAD"/>
    <property type="match status" value="1"/>
</dbReference>
<dbReference type="Proteomes" id="UP000594454">
    <property type="component" value="Chromosome 5"/>
</dbReference>
<dbReference type="PANTHER" id="PTHR24379">
    <property type="entry name" value="KRAB AND ZINC FINGER DOMAIN-CONTAINING"/>
    <property type="match status" value="1"/>
</dbReference>
<proteinExistence type="predicted"/>
<dbReference type="GO" id="GO:0030674">
    <property type="term" value="F:protein-macromolecule adaptor activity"/>
    <property type="evidence" value="ECO:0007669"/>
    <property type="project" value="UniProtKB-ARBA"/>
</dbReference>
<keyword evidence="4 7" id="KW-0863">Zinc-finger</keyword>
<dbReference type="InterPro" id="IPR012934">
    <property type="entry name" value="Znf_AD"/>
</dbReference>
<dbReference type="OMA" id="IWQKRTI"/>
<dbReference type="AlphaFoldDB" id="A0A7R8V0M8"/>
<feature type="domain" description="C2H2-type" evidence="9">
    <location>
        <begin position="197"/>
        <end position="225"/>
    </location>
</feature>
<dbReference type="SMART" id="SM00355">
    <property type="entry name" value="ZnF_C2H2"/>
    <property type="match status" value="6"/>
</dbReference>
<organism evidence="11 12">
    <name type="scientific">Hermetia illucens</name>
    <name type="common">Black soldier fly</name>
    <dbReference type="NCBI Taxonomy" id="343691"/>
    <lineage>
        <taxon>Eukaryota</taxon>
        <taxon>Metazoa</taxon>
        <taxon>Ecdysozoa</taxon>
        <taxon>Arthropoda</taxon>
        <taxon>Hexapoda</taxon>
        <taxon>Insecta</taxon>
        <taxon>Pterygota</taxon>
        <taxon>Neoptera</taxon>
        <taxon>Endopterygota</taxon>
        <taxon>Diptera</taxon>
        <taxon>Brachycera</taxon>
        <taxon>Stratiomyomorpha</taxon>
        <taxon>Stratiomyidae</taxon>
        <taxon>Hermetiinae</taxon>
        <taxon>Hermetia</taxon>
    </lineage>
</organism>
<feature type="binding site" evidence="8">
    <location>
        <position position="11"/>
    </location>
    <ligand>
        <name>Zn(2+)</name>
        <dbReference type="ChEBI" id="CHEBI:29105"/>
    </ligand>
</feature>
<evidence type="ECO:0000256" key="1">
    <source>
        <dbReference type="ARBA" id="ARBA00004123"/>
    </source>
</evidence>
<evidence type="ECO:0000256" key="4">
    <source>
        <dbReference type="ARBA" id="ARBA00022771"/>
    </source>
</evidence>
<dbReference type="PANTHER" id="PTHR24379:SF121">
    <property type="entry name" value="C2H2-TYPE DOMAIN-CONTAINING PROTEIN"/>
    <property type="match status" value="1"/>
</dbReference>
<evidence type="ECO:0000259" key="10">
    <source>
        <dbReference type="PROSITE" id="PS51915"/>
    </source>
</evidence>
<dbReference type="SUPFAM" id="SSF57667">
    <property type="entry name" value="beta-beta-alpha zinc fingers"/>
    <property type="match status" value="3"/>
</dbReference>
<reference evidence="11 12" key="1">
    <citation type="submission" date="2020-11" db="EMBL/GenBank/DDBJ databases">
        <authorList>
            <person name="Wallbank WR R."/>
            <person name="Pardo Diaz C."/>
            <person name="Kozak K."/>
            <person name="Martin S."/>
            <person name="Jiggins C."/>
            <person name="Moest M."/>
            <person name="Warren A I."/>
            <person name="Generalovic N T."/>
            <person name="Byers J.R.P. K."/>
            <person name="Montejo-Kovacevich G."/>
            <person name="Yen C E."/>
        </authorList>
    </citation>
    <scope>NUCLEOTIDE SEQUENCE [LARGE SCALE GENOMIC DNA]</scope>
</reference>
<feature type="domain" description="C2H2-type" evidence="9">
    <location>
        <begin position="227"/>
        <end position="254"/>
    </location>
</feature>
<evidence type="ECO:0000256" key="3">
    <source>
        <dbReference type="ARBA" id="ARBA00022737"/>
    </source>
</evidence>
<comment type="subcellular location">
    <subcellularLocation>
        <location evidence="1">Nucleus</location>
    </subcellularLocation>
</comment>
<dbReference type="Gene3D" id="3.40.1800.20">
    <property type="match status" value="1"/>
</dbReference>
<feature type="domain" description="C2H2-type" evidence="9">
    <location>
        <begin position="284"/>
        <end position="311"/>
    </location>
</feature>
<dbReference type="SMART" id="SM00868">
    <property type="entry name" value="zf-AD"/>
    <property type="match status" value="1"/>
</dbReference>
<dbReference type="FunFam" id="3.30.160.60:FF:000688">
    <property type="entry name" value="zinc finger protein 197 isoform X1"/>
    <property type="match status" value="1"/>
</dbReference>
<dbReference type="PROSITE" id="PS50157">
    <property type="entry name" value="ZINC_FINGER_C2H2_2"/>
    <property type="match status" value="6"/>
</dbReference>
<evidence type="ECO:0000256" key="7">
    <source>
        <dbReference type="PROSITE-ProRule" id="PRU00042"/>
    </source>
</evidence>
<feature type="binding site" evidence="8">
    <location>
        <position position="54"/>
    </location>
    <ligand>
        <name>Zn(2+)</name>
        <dbReference type="ChEBI" id="CHEBI:29105"/>
    </ligand>
</feature>
<evidence type="ECO:0000256" key="2">
    <source>
        <dbReference type="ARBA" id="ARBA00022723"/>
    </source>
</evidence>